<keyword evidence="4" id="KW-1185">Reference proteome</keyword>
<dbReference type="GO" id="GO:0005044">
    <property type="term" value="F:scavenger receptor activity"/>
    <property type="evidence" value="ECO:0007669"/>
    <property type="project" value="InterPro"/>
</dbReference>
<name>A0AAV4BVF0_9GAST</name>
<organism evidence="3 4">
    <name type="scientific">Plakobranchus ocellatus</name>
    <dbReference type="NCBI Taxonomy" id="259542"/>
    <lineage>
        <taxon>Eukaryota</taxon>
        <taxon>Metazoa</taxon>
        <taxon>Spiralia</taxon>
        <taxon>Lophotrochozoa</taxon>
        <taxon>Mollusca</taxon>
        <taxon>Gastropoda</taxon>
        <taxon>Heterobranchia</taxon>
        <taxon>Euthyneura</taxon>
        <taxon>Panpulmonata</taxon>
        <taxon>Sacoglossa</taxon>
        <taxon>Placobranchoidea</taxon>
        <taxon>Plakobranchidae</taxon>
        <taxon>Plakobranchus</taxon>
    </lineage>
</organism>
<dbReference type="Gene3D" id="2.170.300.10">
    <property type="entry name" value="Tie2 ligand-binding domain superfamily"/>
    <property type="match status" value="1"/>
</dbReference>
<reference evidence="3 4" key="1">
    <citation type="journal article" date="2021" name="Elife">
        <title>Chloroplast acquisition without the gene transfer in kleptoplastic sea slugs, Plakobranchus ocellatus.</title>
        <authorList>
            <person name="Maeda T."/>
            <person name="Takahashi S."/>
            <person name="Yoshida T."/>
            <person name="Shimamura S."/>
            <person name="Takaki Y."/>
            <person name="Nagai Y."/>
            <person name="Toyoda A."/>
            <person name="Suzuki Y."/>
            <person name="Arimoto A."/>
            <person name="Ishii H."/>
            <person name="Satoh N."/>
            <person name="Nishiyama T."/>
            <person name="Hasebe M."/>
            <person name="Maruyama T."/>
            <person name="Minagawa J."/>
            <person name="Obokata J."/>
            <person name="Shigenobu S."/>
        </authorList>
    </citation>
    <scope>NUCLEOTIDE SEQUENCE [LARGE SCALE GENOMIC DNA]</scope>
</reference>
<feature type="chain" id="PRO_5043562401" evidence="2">
    <location>
        <begin position="25"/>
        <end position="142"/>
    </location>
</feature>
<evidence type="ECO:0000256" key="1">
    <source>
        <dbReference type="ARBA" id="ARBA00022536"/>
    </source>
</evidence>
<comment type="caution">
    <text evidence="3">The sequence shown here is derived from an EMBL/GenBank/DDBJ whole genome shotgun (WGS) entry which is preliminary data.</text>
</comment>
<evidence type="ECO:0000313" key="4">
    <source>
        <dbReference type="Proteomes" id="UP000735302"/>
    </source>
</evidence>
<keyword evidence="2" id="KW-0732">Signal</keyword>
<sequence>MITLALHTVVGFLNLYHAVAIASALVAAHWEQDVWSDVKKCPTGTFGLKCEGTCSTHCAGVDNACNHVDGTCSDGCDPGYRTAQCNVSCNRGTYGQDCNETCSNTCAGESNTCNHVNGTCDLGCDPGYLGALCDLGKSANLK</sequence>
<dbReference type="EMBL" id="BLXT01005500">
    <property type="protein sequence ID" value="GFO23027.1"/>
    <property type="molecule type" value="Genomic_DNA"/>
</dbReference>
<keyword evidence="1" id="KW-0245">EGF-like domain</keyword>
<accession>A0AAV4BVF0</accession>
<dbReference type="PANTHER" id="PTHR24043">
    <property type="entry name" value="SCAVENGER RECEPTOR CLASS F"/>
    <property type="match status" value="1"/>
</dbReference>
<dbReference type="Proteomes" id="UP000735302">
    <property type="component" value="Unassembled WGS sequence"/>
</dbReference>
<feature type="signal peptide" evidence="2">
    <location>
        <begin position="1"/>
        <end position="24"/>
    </location>
</feature>
<evidence type="ECO:0000313" key="3">
    <source>
        <dbReference type="EMBL" id="GFO23027.1"/>
    </source>
</evidence>
<dbReference type="PANTHER" id="PTHR24043:SF8">
    <property type="entry name" value="EGF-LIKE DOMAIN-CONTAINING PROTEIN"/>
    <property type="match status" value="1"/>
</dbReference>
<protein>
    <submittedName>
        <fullName evidence="3">Multiple epidermal growth factor-like domains 10</fullName>
    </submittedName>
</protein>
<dbReference type="InterPro" id="IPR042635">
    <property type="entry name" value="MEGF10/SREC1/2-like"/>
</dbReference>
<evidence type="ECO:0000256" key="2">
    <source>
        <dbReference type="SAM" id="SignalP"/>
    </source>
</evidence>
<gene>
    <name evidence="3" type="ORF">PoB_004953200</name>
</gene>
<dbReference type="AlphaFoldDB" id="A0AAV4BVF0"/>
<proteinExistence type="predicted"/>